<feature type="transmembrane region" description="Helical" evidence="6">
    <location>
        <begin position="460"/>
        <end position="481"/>
    </location>
</feature>
<evidence type="ECO:0000256" key="3">
    <source>
        <dbReference type="ARBA" id="ARBA00022692"/>
    </source>
</evidence>
<name>A0A5C1HWE0_9SPHI</name>
<dbReference type="PANTHER" id="PTHR30572">
    <property type="entry name" value="MEMBRANE COMPONENT OF TRANSPORTER-RELATED"/>
    <property type="match status" value="1"/>
</dbReference>
<gene>
    <name evidence="9" type="ORF">DEO27_009000</name>
</gene>
<keyword evidence="5 6" id="KW-0472">Membrane</keyword>
<proteinExistence type="predicted"/>
<dbReference type="InterPro" id="IPR003838">
    <property type="entry name" value="ABC3_permease_C"/>
</dbReference>
<dbReference type="PANTHER" id="PTHR30572:SF18">
    <property type="entry name" value="ABC-TYPE MACROLIDE FAMILY EXPORT SYSTEM PERMEASE COMPONENT 2"/>
    <property type="match status" value="1"/>
</dbReference>
<feature type="domain" description="ABC3 transporter permease C-terminal" evidence="7">
    <location>
        <begin position="369"/>
        <end position="485"/>
    </location>
</feature>
<dbReference type="KEGG" id="mrub:DEO27_009000"/>
<evidence type="ECO:0000256" key="1">
    <source>
        <dbReference type="ARBA" id="ARBA00004651"/>
    </source>
</evidence>
<feature type="transmembrane region" description="Helical" evidence="6">
    <location>
        <begin position="789"/>
        <end position="816"/>
    </location>
</feature>
<evidence type="ECO:0000256" key="6">
    <source>
        <dbReference type="SAM" id="Phobius"/>
    </source>
</evidence>
<sequence>MKNIGRFHLSPFTFHLSPFTFHLSPFTFHLSPFTFHLSPFTFHLSPFTFHLTLTHFNYSFKGFCVSSYKVLDMIKNYFKIAWRNLWKHKFYTFINMFGLALSIGCSIILFQFITYHLSFDTYHHNAKQVYRVVHRLTAFEGAPIYDQGAPLALARDVKASDPRVKDVAALLRMHDINVTIPQNNGTGKRMFAEHENIGITDDHFFNVFDYQWEQGNKNTALVEPNTAVISNGLAEKYFGSQDVIGKTIKVDNKNVFTITGVVKDHPANTDLKSDIFLSISTLKNIYPDVYTPMYNDWNFINSTNSIYVELKDGVSADVVENDINQLNVKAQGAAEAKPYHFMMLPLSEVHFDGRFAGVIQRSLLVTLGVIGLLLIIIACVNFINMATAQSFKRAKEIGTRKVLGSSPGAIFIQFISETSYIVVFAALLSFVMVIVAIPVLNNWLQTQLNFNLFADYRLAGFIVAVLAIIILAAGSYPALILSRFKPVNALKNQVGGKTQSAGFTRKSLIIVQNVIAQVLIISTILITMQVKYLKTTDLGFNKDAVIMLPVPNNDKGKTDFLRNQLMADPAIKSVSFCYRAPSSTADKGGSIKYDTRDWEKFVGYTQIGDADYIKTFGLQLVAGRNIVESDTAREYLVNELLVSKLRLKDPQQALGRRFTAGDLSNNPGIIVGVVKDFHAKSLYTAIAPEYISTFRKGYQYAGVKISSGNPSAVIEHIKREWQMVYPDNVFEYRFLDQQIADFYQKEDLLNKLITSSAVIAIFISCLGLLGLISLLTLQRTKEIGIRKVLGASVAHITGLLSVDFLRLVLVAVVVASPIAWLTMSKYLQNFAYRIDIQWWVFLAAAFIALLIAFVTVSFQSIKAAMTNPVESLRSGE</sequence>
<evidence type="ECO:0000256" key="5">
    <source>
        <dbReference type="ARBA" id="ARBA00023136"/>
    </source>
</evidence>
<comment type="subcellular location">
    <subcellularLocation>
        <location evidence="1">Cell membrane</location>
        <topology evidence="1">Multi-pass membrane protein</topology>
    </subcellularLocation>
</comment>
<feature type="transmembrane region" description="Helical" evidence="6">
    <location>
        <begin position="752"/>
        <end position="777"/>
    </location>
</feature>
<dbReference type="InterPro" id="IPR025857">
    <property type="entry name" value="MacB_PCD"/>
</dbReference>
<keyword evidence="4 6" id="KW-1133">Transmembrane helix</keyword>
<dbReference type="GO" id="GO:0005886">
    <property type="term" value="C:plasma membrane"/>
    <property type="evidence" value="ECO:0007669"/>
    <property type="project" value="UniProtKB-SubCell"/>
</dbReference>
<feature type="transmembrane region" description="Helical" evidence="6">
    <location>
        <begin position="363"/>
        <end position="383"/>
    </location>
</feature>
<dbReference type="EMBL" id="CP043450">
    <property type="protein sequence ID" value="QEM10157.1"/>
    <property type="molecule type" value="Genomic_DNA"/>
</dbReference>
<organism evidence="9 10">
    <name type="scientific">Mucilaginibacter rubeus</name>
    <dbReference type="NCBI Taxonomy" id="2027860"/>
    <lineage>
        <taxon>Bacteria</taxon>
        <taxon>Pseudomonadati</taxon>
        <taxon>Bacteroidota</taxon>
        <taxon>Sphingobacteriia</taxon>
        <taxon>Sphingobacteriales</taxon>
        <taxon>Sphingobacteriaceae</taxon>
        <taxon>Mucilaginibacter</taxon>
    </lineage>
</organism>
<feature type="transmembrane region" description="Helical" evidence="6">
    <location>
        <begin position="90"/>
        <end position="113"/>
    </location>
</feature>
<dbReference type="OrthoDB" id="1451596at2"/>
<evidence type="ECO:0000313" key="9">
    <source>
        <dbReference type="EMBL" id="QEM10157.1"/>
    </source>
</evidence>
<evidence type="ECO:0000256" key="4">
    <source>
        <dbReference type="ARBA" id="ARBA00022989"/>
    </source>
</evidence>
<evidence type="ECO:0000259" key="8">
    <source>
        <dbReference type="Pfam" id="PF12704"/>
    </source>
</evidence>
<dbReference type="AlphaFoldDB" id="A0A5C1HWE0"/>
<evidence type="ECO:0000256" key="2">
    <source>
        <dbReference type="ARBA" id="ARBA00022475"/>
    </source>
</evidence>
<protein>
    <submittedName>
        <fullName evidence="9">FtsX-like permease family protein</fullName>
    </submittedName>
</protein>
<dbReference type="Proteomes" id="UP000251402">
    <property type="component" value="Chromosome"/>
</dbReference>
<keyword evidence="3 6" id="KW-0812">Transmembrane</keyword>
<dbReference type="Pfam" id="PF02687">
    <property type="entry name" value="FtsX"/>
    <property type="match status" value="2"/>
</dbReference>
<feature type="domain" description="ABC3 transporter permease C-terminal" evidence="7">
    <location>
        <begin position="757"/>
        <end position="868"/>
    </location>
</feature>
<keyword evidence="10" id="KW-1185">Reference proteome</keyword>
<feature type="domain" description="MacB-like periplasmic core" evidence="8">
    <location>
        <begin position="92"/>
        <end position="325"/>
    </location>
</feature>
<reference evidence="9" key="1">
    <citation type="submission" date="2019-08" db="EMBL/GenBank/DDBJ databases">
        <title>Comparative genome analysis confer to the adaptation heavy metal polluted environment.</title>
        <authorList>
            <person name="Li Y."/>
        </authorList>
    </citation>
    <scope>NUCLEOTIDE SEQUENCE [LARGE SCALE GENOMIC DNA]</scope>
    <source>
        <strain evidence="9">P1</strain>
    </source>
</reference>
<feature type="transmembrane region" description="Helical" evidence="6">
    <location>
        <begin position="507"/>
        <end position="528"/>
    </location>
</feature>
<dbReference type="GO" id="GO:0022857">
    <property type="term" value="F:transmembrane transporter activity"/>
    <property type="evidence" value="ECO:0007669"/>
    <property type="project" value="TreeGrafter"/>
</dbReference>
<feature type="transmembrane region" description="Helical" evidence="6">
    <location>
        <begin position="836"/>
        <end position="858"/>
    </location>
</feature>
<evidence type="ECO:0000259" key="7">
    <source>
        <dbReference type="Pfam" id="PF02687"/>
    </source>
</evidence>
<feature type="transmembrane region" description="Helical" evidence="6">
    <location>
        <begin position="420"/>
        <end position="440"/>
    </location>
</feature>
<dbReference type="Pfam" id="PF12704">
    <property type="entry name" value="MacB_PCD"/>
    <property type="match status" value="1"/>
</dbReference>
<evidence type="ECO:0000313" key="10">
    <source>
        <dbReference type="Proteomes" id="UP000251402"/>
    </source>
</evidence>
<accession>A0A5C1HWE0</accession>
<dbReference type="InterPro" id="IPR050250">
    <property type="entry name" value="Macrolide_Exporter_MacB"/>
</dbReference>
<keyword evidence="2" id="KW-1003">Cell membrane</keyword>